<evidence type="ECO:0000256" key="10">
    <source>
        <dbReference type="PROSITE-ProRule" id="PRU00282"/>
    </source>
</evidence>
<organism evidence="12 13">
    <name type="scientific">Aspergillus granulosus</name>
    <dbReference type="NCBI Taxonomy" id="176169"/>
    <lineage>
        <taxon>Eukaryota</taxon>
        <taxon>Fungi</taxon>
        <taxon>Dikarya</taxon>
        <taxon>Ascomycota</taxon>
        <taxon>Pezizomycotina</taxon>
        <taxon>Eurotiomycetes</taxon>
        <taxon>Eurotiomycetidae</taxon>
        <taxon>Eurotiales</taxon>
        <taxon>Aspergillaceae</taxon>
        <taxon>Aspergillus</taxon>
        <taxon>Aspergillus subgen. Nidulantes</taxon>
    </lineage>
</organism>
<dbReference type="InterPro" id="IPR023395">
    <property type="entry name" value="MCP_dom_sf"/>
</dbReference>
<feature type="repeat" description="Solcar" evidence="10">
    <location>
        <begin position="15"/>
        <end position="102"/>
    </location>
</feature>
<evidence type="ECO:0000256" key="1">
    <source>
        <dbReference type="ARBA" id="ARBA00004225"/>
    </source>
</evidence>
<evidence type="ECO:0000256" key="2">
    <source>
        <dbReference type="ARBA" id="ARBA00006375"/>
    </source>
</evidence>
<accession>A0ABR4GX56</accession>
<keyword evidence="3 11" id="KW-0813">Transport</keyword>
<keyword evidence="13" id="KW-1185">Reference proteome</keyword>
<gene>
    <name evidence="12" type="ORF">BJX63DRAFT_439982</name>
</gene>
<dbReference type="EMBL" id="JBFXLT010000130">
    <property type="protein sequence ID" value="KAL2807781.1"/>
    <property type="molecule type" value="Genomic_DNA"/>
</dbReference>
<reference evidence="12 13" key="1">
    <citation type="submission" date="2024-07" db="EMBL/GenBank/DDBJ databases">
        <title>Section-level genome sequencing and comparative genomics of Aspergillus sections Usti and Cavernicolus.</title>
        <authorList>
            <consortium name="Lawrence Berkeley National Laboratory"/>
            <person name="Nybo J.L."/>
            <person name="Vesth T.C."/>
            <person name="Theobald S."/>
            <person name="Frisvad J.C."/>
            <person name="Larsen T.O."/>
            <person name="Kjaerboelling I."/>
            <person name="Rothschild-Mancinelli K."/>
            <person name="Lyhne E.K."/>
            <person name="Kogle M.E."/>
            <person name="Barry K."/>
            <person name="Clum A."/>
            <person name="Na H."/>
            <person name="Ledsgaard L."/>
            <person name="Lin J."/>
            <person name="Lipzen A."/>
            <person name="Kuo A."/>
            <person name="Riley R."/>
            <person name="Mondo S."/>
            <person name="Labutti K."/>
            <person name="Haridas S."/>
            <person name="Pangalinan J."/>
            <person name="Salamov A.A."/>
            <person name="Simmons B.A."/>
            <person name="Magnuson J.K."/>
            <person name="Chen J."/>
            <person name="Drula E."/>
            <person name="Henrissat B."/>
            <person name="Wiebenga A."/>
            <person name="Lubbers R.J."/>
            <person name="Gomes A.C."/>
            <person name="Makela M.R."/>
            <person name="Stajich J."/>
            <person name="Grigoriev I.V."/>
            <person name="Mortensen U.H."/>
            <person name="De Vries R.P."/>
            <person name="Baker S.E."/>
            <person name="Andersen M.R."/>
        </authorList>
    </citation>
    <scope>NUCLEOTIDE SEQUENCE [LARGE SCALE GENOMIC DNA]</scope>
    <source>
        <strain evidence="12 13">CBS 588.65</strain>
    </source>
</reference>
<feature type="repeat" description="Solcar" evidence="10">
    <location>
        <begin position="111"/>
        <end position="199"/>
    </location>
</feature>
<evidence type="ECO:0000256" key="3">
    <source>
        <dbReference type="ARBA" id="ARBA00022448"/>
    </source>
</evidence>
<dbReference type="InterPro" id="IPR018108">
    <property type="entry name" value="MCP_transmembrane"/>
</dbReference>
<evidence type="ECO:0000313" key="13">
    <source>
        <dbReference type="Proteomes" id="UP001610334"/>
    </source>
</evidence>
<evidence type="ECO:0000256" key="4">
    <source>
        <dbReference type="ARBA" id="ARBA00022692"/>
    </source>
</evidence>
<keyword evidence="8" id="KW-0496">Mitochondrion</keyword>
<keyword evidence="6" id="KW-0999">Mitochondrion inner membrane</keyword>
<proteinExistence type="inferred from homology"/>
<protein>
    <submittedName>
        <fullName evidence="12">Mitochondrial carrier domain-containing protein</fullName>
    </submittedName>
</protein>
<comment type="caution">
    <text evidence="12">The sequence shown here is derived from an EMBL/GenBank/DDBJ whole genome shotgun (WGS) entry which is preliminary data.</text>
</comment>
<dbReference type="SUPFAM" id="SSF103506">
    <property type="entry name" value="Mitochondrial carrier"/>
    <property type="match status" value="1"/>
</dbReference>
<evidence type="ECO:0000256" key="9">
    <source>
        <dbReference type="ARBA" id="ARBA00023136"/>
    </source>
</evidence>
<evidence type="ECO:0000256" key="7">
    <source>
        <dbReference type="ARBA" id="ARBA00022989"/>
    </source>
</evidence>
<dbReference type="Pfam" id="PF00153">
    <property type="entry name" value="Mito_carr"/>
    <property type="match status" value="3"/>
</dbReference>
<sequence>MYGINKIVMSQKQTPAPWQSILAGGAAGGLESLLTYPTEYLKTRQQLQAVSTGKALSPGTLLTQTIKQHGLRHIYTGSAAFCLSNAGKSGVRFFAFDTARQWMPTDKSGKTTAFGNVCAGMIAGTAESVLVVTPGETLKTKIIDDQSGPKRYTSASHAVRSVISTEGVLGLYRGVVPVTLKQSANAMVRFTSYNFLLGRLQALASDGTPITGSTAVAGAMAGVVTVYATMPFDTIKTRLQALDGSQRYAGTLDCLRSIISQEGVSVLWRGTTPRLARLSISGALSFSIYEQVIQWTSSLRAPDIKGGAEI</sequence>
<feature type="repeat" description="Solcar" evidence="10">
    <location>
        <begin position="209"/>
        <end position="295"/>
    </location>
</feature>
<evidence type="ECO:0000256" key="5">
    <source>
        <dbReference type="ARBA" id="ARBA00022737"/>
    </source>
</evidence>
<comment type="similarity">
    <text evidence="2 11">Belongs to the mitochondrial carrier (TC 2.A.29) family.</text>
</comment>
<evidence type="ECO:0000313" key="12">
    <source>
        <dbReference type="EMBL" id="KAL2807781.1"/>
    </source>
</evidence>
<dbReference type="PANTHER" id="PTHR45788">
    <property type="entry name" value="SUCCINATE/FUMARATE MITOCHONDRIAL TRANSPORTER-RELATED"/>
    <property type="match status" value="1"/>
</dbReference>
<keyword evidence="7" id="KW-1133">Transmembrane helix</keyword>
<dbReference type="PROSITE" id="PS50920">
    <property type="entry name" value="SOLCAR"/>
    <property type="match status" value="3"/>
</dbReference>
<name>A0ABR4GX56_9EURO</name>
<comment type="subcellular location">
    <subcellularLocation>
        <location evidence="1">Mitochondrion membrane</location>
        <topology evidence="1">Multi-pass membrane protein</topology>
    </subcellularLocation>
</comment>
<evidence type="ECO:0000256" key="8">
    <source>
        <dbReference type="ARBA" id="ARBA00023128"/>
    </source>
</evidence>
<dbReference type="Gene3D" id="1.50.40.10">
    <property type="entry name" value="Mitochondrial carrier domain"/>
    <property type="match status" value="2"/>
</dbReference>
<dbReference type="PANTHER" id="PTHR45788:SF4">
    <property type="entry name" value="TRICARBOXYLATE TRANSPORT PROTEIN, MITOCHONDRIAL"/>
    <property type="match status" value="1"/>
</dbReference>
<evidence type="ECO:0000256" key="6">
    <source>
        <dbReference type="ARBA" id="ARBA00022792"/>
    </source>
</evidence>
<keyword evidence="9 10" id="KW-0472">Membrane</keyword>
<keyword evidence="4 10" id="KW-0812">Transmembrane</keyword>
<evidence type="ECO:0000256" key="11">
    <source>
        <dbReference type="RuleBase" id="RU000488"/>
    </source>
</evidence>
<dbReference type="InterPro" id="IPR049563">
    <property type="entry name" value="TXTP-like"/>
</dbReference>
<keyword evidence="5" id="KW-0677">Repeat</keyword>
<dbReference type="Proteomes" id="UP001610334">
    <property type="component" value="Unassembled WGS sequence"/>
</dbReference>